<accession>A0A3A8QDP2</accession>
<dbReference type="Pfam" id="PF07791">
    <property type="entry name" value="Imm11"/>
    <property type="match status" value="1"/>
</dbReference>
<gene>
    <name evidence="2" type="ORF">D7X96_20720</name>
</gene>
<protein>
    <recommendedName>
        <fullName evidence="1">Immunity MXAN-0049 protein domain-containing protein</fullName>
    </recommendedName>
</protein>
<evidence type="ECO:0000313" key="3">
    <source>
        <dbReference type="Proteomes" id="UP000282656"/>
    </source>
</evidence>
<evidence type="ECO:0000259" key="1">
    <source>
        <dbReference type="Pfam" id="PF07791"/>
    </source>
</evidence>
<dbReference type="RefSeq" id="WP_121770531.1">
    <property type="nucleotide sequence ID" value="NZ_RAWM01000057.1"/>
</dbReference>
<keyword evidence="3" id="KW-1185">Reference proteome</keyword>
<comment type="caution">
    <text evidence="2">The sequence shown here is derived from an EMBL/GenBank/DDBJ whole genome shotgun (WGS) entry which is preliminary data.</text>
</comment>
<reference evidence="3" key="1">
    <citation type="submission" date="2018-09" db="EMBL/GenBank/DDBJ databases">
        <authorList>
            <person name="Livingstone P.G."/>
            <person name="Whitworth D.E."/>
        </authorList>
    </citation>
    <scope>NUCLEOTIDE SEQUENCE [LARGE SCALE GENOMIC DNA]</scope>
    <source>
        <strain evidence="3">AB047A</strain>
    </source>
</reference>
<dbReference type="Proteomes" id="UP000282656">
    <property type="component" value="Unassembled WGS sequence"/>
</dbReference>
<proteinExistence type="predicted"/>
<dbReference type="InterPro" id="IPR012433">
    <property type="entry name" value="Imm11"/>
</dbReference>
<feature type="domain" description="Immunity MXAN-0049 protein" evidence="1">
    <location>
        <begin position="63"/>
        <end position="189"/>
    </location>
</feature>
<dbReference type="AlphaFoldDB" id="A0A3A8QDP2"/>
<dbReference type="OrthoDB" id="5509251at2"/>
<dbReference type="EMBL" id="RAWM01000057">
    <property type="protein sequence ID" value="RKH66793.1"/>
    <property type="molecule type" value="Genomic_DNA"/>
</dbReference>
<sequence>MPRHFFELDFDIDAPGRWYLREPTGLNGKTVPDIWAFVSGKAVTEPGPLRVPLSRPGQALDFDKTTVAGTPIVSGRIASVFRELAPDDVQLFPVEIQGQAEPFYLLNVMRVIRCIDDAACEEARRWTPEDGRPDKVGEYHVVSGLRIDASKVGGAAVFRPWGYLLPIIVDGQLKAALEQTGIVGGQFVEV</sequence>
<organism evidence="2 3">
    <name type="scientific">Corallococcus interemptor</name>
    <dbReference type="NCBI Taxonomy" id="2316720"/>
    <lineage>
        <taxon>Bacteria</taxon>
        <taxon>Pseudomonadati</taxon>
        <taxon>Myxococcota</taxon>
        <taxon>Myxococcia</taxon>
        <taxon>Myxococcales</taxon>
        <taxon>Cystobacterineae</taxon>
        <taxon>Myxococcaceae</taxon>
        <taxon>Corallococcus</taxon>
    </lineage>
</organism>
<name>A0A3A8QDP2_9BACT</name>
<evidence type="ECO:0000313" key="2">
    <source>
        <dbReference type="EMBL" id="RKH66793.1"/>
    </source>
</evidence>